<dbReference type="HOGENOM" id="CLU_123223_0_0_10"/>
<dbReference type="AlphaFoldDB" id="D5BLI1"/>
<dbReference type="Proteomes" id="UP000001654">
    <property type="component" value="Chromosome"/>
</dbReference>
<dbReference type="STRING" id="655815.ZPR_3801"/>
<sequence length="224" mass="25753">MKSEKFSRYFIFKKYQNLSFSVNPDTPNSTNRKVIKLTMKKHLLAIFTLTAIFLSSCQKDENNPFLITATQVGKLKKDIKINQLDSLYHEDSLVKETSGPMQLRATNEVKVFEKGGDPLLILEPAQEFDSTSTIGYIRVLDPRFKTKAGLNTASTFKDIVENYQISRIENTISSAVVFLDEINAYITIDKKELPSSLRYDTDTKIRSSQIPDDAKFKYFMIYWD</sequence>
<gene>
    <name evidence="1" type="ordered locus">ZPR_3801</name>
</gene>
<dbReference type="KEGG" id="zpr:ZPR_3801"/>
<reference evidence="1 2" key="1">
    <citation type="journal article" date="2010" name="BMC Genomics">
        <title>The complete genome of Zunongwangia profunda SM-A87 reveals its adaptation to the deep-sea environment and ecological role in sedimentary organic nitrogen degradation.</title>
        <authorList>
            <person name="Qin Q.L."/>
            <person name="Zhang X.Y."/>
            <person name="Wang X.M."/>
            <person name="Liu G.M."/>
            <person name="Chen X.L."/>
            <person name="Xie B.B."/>
            <person name="Dang H.Y."/>
            <person name="Zhou B.C."/>
            <person name="Yu J."/>
            <person name="Zhang Y.Z."/>
        </authorList>
    </citation>
    <scope>NUCLEOTIDE SEQUENCE [LARGE SCALE GENOMIC DNA]</scope>
    <source>
        <strain evidence="2">DSM 18752 / CCTCC AB 206139 / SM-A87</strain>
    </source>
</reference>
<name>D5BLI1_ZUNPS</name>
<dbReference type="EMBL" id="CP001650">
    <property type="protein sequence ID" value="ADF54107.1"/>
    <property type="molecule type" value="Genomic_DNA"/>
</dbReference>
<accession>D5BLI1</accession>
<dbReference type="eggNOG" id="COG0668">
    <property type="taxonomic scope" value="Bacteria"/>
</dbReference>
<organism evidence="1 2">
    <name type="scientific">Zunongwangia profunda (strain DSM 18752 / CCTCC AB 206139 / SM-A87)</name>
    <name type="common">Wangia profunda</name>
    <dbReference type="NCBI Taxonomy" id="655815"/>
    <lineage>
        <taxon>Bacteria</taxon>
        <taxon>Pseudomonadati</taxon>
        <taxon>Bacteroidota</taxon>
        <taxon>Flavobacteriia</taxon>
        <taxon>Flavobacteriales</taxon>
        <taxon>Flavobacteriaceae</taxon>
        <taxon>Zunongwangia</taxon>
    </lineage>
</organism>
<evidence type="ECO:0000313" key="1">
    <source>
        <dbReference type="EMBL" id="ADF54107.1"/>
    </source>
</evidence>
<evidence type="ECO:0000313" key="2">
    <source>
        <dbReference type="Proteomes" id="UP000001654"/>
    </source>
</evidence>
<keyword evidence="2" id="KW-1185">Reference proteome</keyword>
<protein>
    <submittedName>
        <fullName evidence="1">Secreted protein</fullName>
    </submittedName>
</protein>
<proteinExistence type="predicted"/>